<comment type="caution">
    <text evidence="1">The sequence shown here is derived from an EMBL/GenBank/DDBJ whole genome shotgun (WGS) entry which is preliminary data.</text>
</comment>
<sequence length="535" mass="58582">MSSWVKSSAAARRPAASPNGSAQQLRLFRRAAPYPSREERTEELKDALDSYEELEQMQNYSGSVKYEGYKHQTNAKPEGCTPADRRKALYQKFYRQVQEERKPADCVVLSVTNQCLLKQCENLGRSLWDYPKSLSQCLQERGLSVEMLYLQAESGLTRALQDVRADGSSLCILVEQTNVALSSCTVIIFSESLKIHRNMPKDQAMDFVATEYSRGLVKERPPRDPADIAAQASQLLDDYLDREKIERHAVPSETRPLLMLLAEGVHLYTEELETISEYIRSRQEHLQASNTEGERGNMLPPGLGKPPPLLPTPPGPRQPQPGAGGPMMDHVPTPPSPLLPSPGSYPKTKPPPLLSLHRPPGPSLGSPASRGPLSSHSSYGPPPGPRGPLLHYAPPYHPSPRGPHGSRAAPPTLKSSRPPLLSAPGTPLPRPSGPRHPTLRHDRDNNTHTHTVTLAGNKCQHPACLSPASLPQPTRAVPSCSLRDQSAPPPGPFSHIPLLGRGYISSQALPALALLCVSAPQPRQQRQAEEEEGDW</sequence>
<protein>
    <submittedName>
        <fullName evidence="1">Uncharacterized protein</fullName>
    </submittedName>
</protein>
<accession>A0ACB8WUX8</accession>
<reference evidence="1" key="1">
    <citation type="submission" date="2022-04" db="EMBL/GenBank/DDBJ databases">
        <title>Jade perch genome.</title>
        <authorList>
            <person name="Chao B."/>
        </authorList>
    </citation>
    <scope>NUCLEOTIDE SEQUENCE</scope>
    <source>
        <strain evidence="1">CB-2022</strain>
    </source>
</reference>
<proteinExistence type="predicted"/>
<name>A0ACB8WUX8_9TELE</name>
<evidence type="ECO:0000313" key="1">
    <source>
        <dbReference type="EMBL" id="KAI3371627.1"/>
    </source>
</evidence>
<dbReference type="Proteomes" id="UP000831701">
    <property type="component" value="Chromosome 6"/>
</dbReference>
<organism evidence="1 2">
    <name type="scientific">Scortum barcoo</name>
    <name type="common">barcoo grunter</name>
    <dbReference type="NCBI Taxonomy" id="214431"/>
    <lineage>
        <taxon>Eukaryota</taxon>
        <taxon>Metazoa</taxon>
        <taxon>Chordata</taxon>
        <taxon>Craniata</taxon>
        <taxon>Vertebrata</taxon>
        <taxon>Euteleostomi</taxon>
        <taxon>Actinopterygii</taxon>
        <taxon>Neopterygii</taxon>
        <taxon>Teleostei</taxon>
        <taxon>Neoteleostei</taxon>
        <taxon>Acanthomorphata</taxon>
        <taxon>Eupercaria</taxon>
        <taxon>Centrarchiformes</taxon>
        <taxon>Terapontoidei</taxon>
        <taxon>Terapontidae</taxon>
        <taxon>Scortum</taxon>
    </lineage>
</organism>
<dbReference type="EMBL" id="CM041536">
    <property type="protein sequence ID" value="KAI3371627.1"/>
    <property type="molecule type" value="Genomic_DNA"/>
</dbReference>
<gene>
    <name evidence="1" type="ORF">L3Q82_024193</name>
</gene>
<evidence type="ECO:0000313" key="2">
    <source>
        <dbReference type="Proteomes" id="UP000831701"/>
    </source>
</evidence>
<keyword evidence="2" id="KW-1185">Reference proteome</keyword>